<reference evidence="3 4" key="1">
    <citation type="submission" date="2017-10" db="EMBL/GenBank/DDBJ databases">
        <title>Sequencing the genomes of 1000 actinobacteria strains.</title>
        <authorList>
            <person name="Klenk H.-P."/>
        </authorList>
    </citation>
    <scope>NUCLEOTIDE SEQUENCE [LARGE SCALE GENOMIC DNA]</scope>
    <source>
        <strain evidence="3 4">DSM 21838</strain>
    </source>
</reference>
<keyword evidence="2" id="KW-1133">Transmembrane helix</keyword>
<feature type="transmembrane region" description="Helical" evidence="2">
    <location>
        <begin position="236"/>
        <end position="254"/>
    </location>
</feature>
<feature type="transmembrane region" description="Helical" evidence="2">
    <location>
        <begin position="177"/>
        <end position="198"/>
    </location>
</feature>
<accession>A0A2A9F3P2</accession>
<sequence>MAVTGPTGVVGGMTAARDVGDLVRHLEADAVGQLTAAAGNESLCTLSRGGEPRPAAKYHEGAAAALAQVRRAVDKQAPAQDPTVTVRAVRDRWTAHAGADTPAWRAYNDGGLDALDALLSSTPPRDGIRGNGEDGGEARPARDRTPEPGAPATRGPGNEPVTALRGGGGRWPRRRTVATAALTPVLLAALVTTGGGWMPTEAPLWTALVALTALISAATLATYLPLRGQGWRPDLGCSPCAAMSAGSVLAAAWLLGSAPLQPAMAVVALAAVAFGLVQRLTGAATTCST</sequence>
<protein>
    <submittedName>
        <fullName evidence="3">Uncharacterized protein</fullName>
    </submittedName>
</protein>
<gene>
    <name evidence="3" type="ORF">ATJ97_0128</name>
</gene>
<feature type="region of interest" description="Disordered" evidence="1">
    <location>
        <begin position="117"/>
        <end position="170"/>
    </location>
</feature>
<evidence type="ECO:0000313" key="3">
    <source>
        <dbReference type="EMBL" id="PFG45075.1"/>
    </source>
</evidence>
<dbReference type="AlphaFoldDB" id="A0A2A9F3P2"/>
<keyword evidence="2" id="KW-0472">Membrane</keyword>
<evidence type="ECO:0000256" key="2">
    <source>
        <dbReference type="SAM" id="Phobius"/>
    </source>
</evidence>
<feature type="transmembrane region" description="Helical" evidence="2">
    <location>
        <begin position="204"/>
        <end position="224"/>
    </location>
</feature>
<evidence type="ECO:0000256" key="1">
    <source>
        <dbReference type="SAM" id="MobiDB-lite"/>
    </source>
</evidence>
<organism evidence="3 4">
    <name type="scientific">Georgenia soli</name>
    <dbReference type="NCBI Taxonomy" id="638953"/>
    <lineage>
        <taxon>Bacteria</taxon>
        <taxon>Bacillati</taxon>
        <taxon>Actinomycetota</taxon>
        <taxon>Actinomycetes</taxon>
        <taxon>Micrococcales</taxon>
        <taxon>Bogoriellaceae</taxon>
        <taxon>Georgenia</taxon>
    </lineage>
</organism>
<keyword evidence="4" id="KW-1185">Reference proteome</keyword>
<proteinExistence type="predicted"/>
<evidence type="ECO:0000313" key="4">
    <source>
        <dbReference type="Proteomes" id="UP000222106"/>
    </source>
</evidence>
<feature type="transmembrane region" description="Helical" evidence="2">
    <location>
        <begin position="260"/>
        <end position="277"/>
    </location>
</feature>
<comment type="caution">
    <text evidence="3">The sequence shown here is derived from an EMBL/GenBank/DDBJ whole genome shotgun (WGS) entry which is preliminary data.</text>
</comment>
<dbReference type="EMBL" id="PDJI01000002">
    <property type="protein sequence ID" value="PFG45075.1"/>
    <property type="molecule type" value="Genomic_DNA"/>
</dbReference>
<feature type="compositionally biased region" description="Basic and acidic residues" evidence="1">
    <location>
        <begin position="126"/>
        <end position="146"/>
    </location>
</feature>
<name>A0A2A9F3P2_9MICO</name>
<dbReference type="Proteomes" id="UP000222106">
    <property type="component" value="Unassembled WGS sequence"/>
</dbReference>
<keyword evidence="2" id="KW-0812">Transmembrane</keyword>